<accession>A0A8J2L4Y7</accession>
<protein>
    <submittedName>
        <fullName evidence="1">Uncharacterized protein</fullName>
    </submittedName>
</protein>
<sequence>MACVHRWTNRCLGEDARKKIEDSVRGAHEAFTFLCKDRTFQKEFLSHA</sequence>
<organism evidence="1 2">
    <name type="scientific">Allacma fusca</name>
    <dbReference type="NCBI Taxonomy" id="39272"/>
    <lineage>
        <taxon>Eukaryota</taxon>
        <taxon>Metazoa</taxon>
        <taxon>Ecdysozoa</taxon>
        <taxon>Arthropoda</taxon>
        <taxon>Hexapoda</taxon>
        <taxon>Collembola</taxon>
        <taxon>Symphypleona</taxon>
        <taxon>Sminthuridae</taxon>
        <taxon>Allacma</taxon>
    </lineage>
</organism>
<dbReference type="EMBL" id="CAJVCH010549239">
    <property type="protein sequence ID" value="CAG7828873.1"/>
    <property type="molecule type" value="Genomic_DNA"/>
</dbReference>
<evidence type="ECO:0000313" key="2">
    <source>
        <dbReference type="Proteomes" id="UP000708208"/>
    </source>
</evidence>
<dbReference type="Proteomes" id="UP000708208">
    <property type="component" value="Unassembled WGS sequence"/>
</dbReference>
<keyword evidence="2" id="KW-1185">Reference proteome</keyword>
<reference evidence="1" key="1">
    <citation type="submission" date="2021-06" db="EMBL/GenBank/DDBJ databases">
        <authorList>
            <person name="Hodson N. C."/>
            <person name="Mongue J. A."/>
            <person name="Jaron S. K."/>
        </authorList>
    </citation>
    <scope>NUCLEOTIDE SEQUENCE</scope>
</reference>
<feature type="non-terminal residue" evidence="1">
    <location>
        <position position="48"/>
    </location>
</feature>
<name>A0A8J2L4Y7_9HEXA</name>
<dbReference type="AlphaFoldDB" id="A0A8J2L4Y7"/>
<gene>
    <name evidence="1" type="ORF">AFUS01_LOCUS38771</name>
</gene>
<proteinExistence type="predicted"/>
<comment type="caution">
    <text evidence="1">The sequence shown here is derived from an EMBL/GenBank/DDBJ whole genome shotgun (WGS) entry which is preliminary data.</text>
</comment>
<evidence type="ECO:0000313" key="1">
    <source>
        <dbReference type="EMBL" id="CAG7828873.1"/>
    </source>
</evidence>
<dbReference type="OrthoDB" id="10051804at2759"/>